<organism evidence="1 2">
    <name type="scientific">Ajellomyces capsulatus</name>
    <name type="common">Darling's disease fungus</name>
    <name type="synonym">Histoplasma capsulatum</name>
    <dbReference type="NCBI Taxonomy" id="5037"/>
    <lineage>
        <taxon>Eukaryota</taxon>
        <taxon>Fungi</taxon>
        <taxon>Dikarya</taxon>
        <taxon>Ascomycota</taxon>
        <taxon>Pezizomycotina</taxon>
        <taxon>Eurotiomycetes</taxon>
        <taxon>Eurotiomycetidae</taxon>
        <taxon>Onygenales</taxon>
        <taxon>Ajellomycetaceae</taxon>
        <taxon>Histoplasma</taxon>
    </lineage>
</organism>
<dbReference type="VEuPathDB" id="FungiDB:I7I52_05632"/>
<sequence>MSRVLLCFKQAISVTHQRQEWLSAGSTVYYLLVCHEGLAIKSHLFFFPYFPGREVLGVYQNKERLTIHKVSQAFSGA</sequence>
<gene>
    <name evidence="1" type="ORF">I7I52_05632</name>
</gene>
<proteinExistence type="predicted"/>
<accession>A0A8H7YKK8</accession>
<dbReference type="Proteomes" id="UP000670092">
    <property type="component" value="Unassembled WGS sequence"/>
</dbReference>
<evidence type="ECO:0000313" key="2">
    <source>
        <dbReference type="Proteomes" id="UP000670092"/>
    </source>
</evidence>
<reference evidence="1 2" key="1">
    <citation type="submission" date="2021-01" db="EMBL/GenBank/DDBJ databases">
        <title>Chromosome-level genome assembly of a human fungal pathogen reveals clustering of transcriptionally co-regulated genes.</title>
        <authorList>
            <person name="Voorhies M."/>
            <person name="Cohen S."/>
            <person name="Shea T.P."/>
            <person name="Petrus S."/>
            <person name="Munoz J.F."/>
            <person name="Poplawski S."/>
            <person name="Goldman W.E."/>
            <person name="Michael T."/>
            <person name="Cuomo C.A."/>
            <person name="Sil A."/>
            <person name="Beyhan S."/>
        </authorList>
    </citation>
    <scope>NUCLEOTIDE SEQUENCE [LARGE SCALE GENOMIC DNA]</scope>
    <source>
        <strain evidence="1 2">G184AR</strain>
    </source>
</reference>
<name>A0A8H7YKK8_AJECA</name>
<evidence type="ECO:0000313" key="1">
    <source>
        <dbReference type="EMBL" id="KAG5294100.1"/>
    </source>
</evidence>
<dbReference type="AlphaFoldDB" id="A0A8H7YKK8"/>
<protein>
    <submittedName>
        <fullName evidence="1">Uncharacterized protein</fullName>
    </submittedName>
</protein>
<comment type="caution">
    <text evidence="1">The sequence shown here is derived from an EMBL/GenBank/DDBJ whole genome shotgun (WGS) entry which is preliminary data.</text>
</comment>
<dbReference type="EMBL" id="JAEVHI010000004">
    <property type="protein sequence ID" value="KAG5294100.1"/>
    <property type="molecule type" value="Genomic_DNA"/>
</dbReference>